<dbReference type="Pfam" id="PF13671">
    <property type="entry name" value="AAA_33"/>
    <property type="match status" value="1"/>
</dbReference>
<proteinExistence type="predicted"/>
<dbReference type="FunFam" id="3.40.50.1000:FF:000078">
    <property type="entry name" value="Bifunctional polynucleotide phosphatase/kinase"/>
    <property type="match status" value="1"/>
</dbReference>
<dbReference type="GO" id="GO:0046403">
    <property type="term" value="F:polynucleotide 3'-phosphatase activity"/>
    <property type="evidence" value="ECO:0007669"/>
    <property type="project" value="TreeGrafter"/>
</dbReference>
<evidence type="ECO:0000313" key="2">
    <source>
        <dbReference type="EMBL" id="CAG8476799.1"/>
    </source>
</evidence>
<dbReference type="InterPro" id="IPR006551">
    <property type="entry name" value="Polynucleotide_phosphatase"/>
</dbReference>
<comment type="caution">
    <text evidence="2">The sequence shown here is derived from an EMBL/GenBank/DDBJ whole genome shotgun (WGS) entry which is preliminary data.</text>
</comment>
<dbReference type="GO" id="GO:0006281">
    <property type="term" value="P:DNA repair"/>
    <property type="evidence" value="ECO:0007669"/>
    <property type="project" value="TreeGrafter"/>
</dbReference>
<dbReference type="AlphaFoldDB" id="A0A9N8Z500"/>
<organism evidence="2 3">
    <name type="scientific">Paraglomus brasilianum</name>
    <dbReference type="NCBI Taxonomy" id="144538"/>
    <lineage>
        <taxon>Eukaryota</taxon>
        <taxon>Fungi</taxon>
        <taxon>Fungi incertae sedis</taxon>
        <taxon>Mucoromycota</taxon>
        <taxon>Glomeromycotina</taxon>
        <taxon>Glomeromycetes</taxon>
        <taxon>Paraglomerales</taxon>
        <taxon>Paraglomeraceae</taxon>
        <taxon>Paraglomus</taxon>
    </lineage>
</organism>
<dbReference type="FunFam" id="3.40.50.300:FF:000737">
    <property type="entry name" value="Bifunctional polynucleotide phosphatase/kinase"/>
    <property type="match status" value="1"/>
</dbReference>
<feature type="region of interest" description="Disordered" evidence="1">
    <location>
        <begin position="15"/>
        <end position="51"/>
    </location>
</feature>
<dbReference type="CDD" id="cd01625">
    <property type="entry name" value="HAD_PNP"/>
    <property type="match status" value="1"/>
</dbReference>
<dbReference type="NCBIfam" id="TIGR01664">
    <property type="entry name" value="DNA-3'-Pase"/>
    <property type="match status" value="1"/>
</dbReference>
<dbReference type="NCBIfam" id="TIGR01662">
    <property type="entry name" value="HAD-SF-IIIA"/>
    <property type="match status" value="1"/>
</dbReference>
<accession>A0A9N8Z500</accession>
<dbReference type="Proteomes" id="UP000789739">
    <property type="component" value="Unassembled WGS sequence"/>
</dbReference>
<dbReference type="InterPro" id="IPR013954">
    <property type="entry name" value="PNK3P"/>
</dbReference>
<dbReference type="OrthoDB" id="19045at2759"/>
<dbReference type="SUPFAM" id="SSF56784">
    <property type="entry name" value="HAD-like"/>
    <property type="match status" value="1"/>
</dbReference>
<gene>
    <name evidence="2" type="ORF">PBRASI_LOCUS1363</name>
</gene>
<dbReference type="EMBL" id="CAJVPI010000086">
    <property type="protein sequence ID" value="CAG8476799.1"/>
    <property type="molecule type" value="Genomic_DNA"/>
</dbReference>
<dbReference type="SUPFAM" id="SSF52540">
    <property type="entry name" value="P-loop containing nucleoside triphosphate hydrolases"/>
    <property type="match status" value="1"/>
</dbReference>
<dbReference type="InterPro" id="IPR036412">
    <property type="entry name" value="HAD-like_sf"/>
</dbReference>
<protein>
    <submittedName>
        <fullName evidence="2">10087_t:CDS:1</fullName>
    </submittedName>
</protein>
<dbReference type="PANTHER" id="PTHR12083:SF9">
    <property type="entry name" value="BIFUNCTIONAL POLYNUCLEOTIDE PHOSPHATASE_KINASE"/>
    <property type="match status" value="1"/>
</dbReference>
<dbReference type="InterPro" id="IPR027417">
    <property type="entry name" value="P-loop_NTPase"/>
</dbReference>
<feature type="compositionally biased region" description="Polar residues" evidence="1">
    <location>
        <begin position="39"/>
        <end position="48"/>
    </location>
</feature>
<sequence length="440" mass="50491">MSVFTTVESSSTTVSGTRKSYNIHVKRRLSNGEDDGSSPAKTTTTSHPFFSPRRKTEVTYSYHGSLIIGEHRIGKERIEARTKIAAFDLDSTLIKTKGKSNHPRNEHDWLWLYKTIPRQLKQVYEKGYKVVIITNQAGLDIKKKNEKMRRDFLNKIRHISAQLEVPFQILIATSKDKYRKPMTGTWWYLTEKCNADVYIDISESFYVGDAAGRLADWKPGKAADWADTDRKFAENIGLKFYTPEEYFQGEETMPYFYGDFDPKDMKNVPLFTPSDTPLVPESPHPELIICVGPPAIGKSTFVQKHLVPMGYVHINQDTLKSRAKCLQSSHQALAADKSIVVDNTSPDVTGRKEFIEIAKLYGVPTRCFWFVGGERLAKHNNCYRSQASNKAKLIPDIAYRTFKAKFEEPTLSEGFEEIKQINFKFEGTDEERKKWELWHC</sequence>
<reference evidence="2" key="1">
    <citation type="submission" date="2021-06" db="EMBL/GenBank/DDBJ databases">
        <authorList>
            <person name="Kallberg Y."/>
            <person name="Tangrot J."/>
            <person name="Rosling A."/>
        </authorList>
    </citation>
    <scope>NUCLEOTIDE SEQUENCE</scope>
    <source>
        <strain evidence="2">BR232B</strain>
    </source>
</reference>
<dbReference type="Gene3D" id="3.40.50.300">
    <property type="entry name" value="P-loop containing nucleotide triphosphate hydrolases"/>
    <property type="match status" value="1"/>
</dbReference>
<dbReference type="PANTHER" id="PTHR12083">
    <property type="entry name" value="BIFUNCTIONAL POLYNUCLEOTIDE PHOSPHATASE/KINASE"/>
    <property type="match status" value="1"/>
</dbReference>
<dbReference type="GO" id="GO:0003690">
    <property type="term" value="F:double-stranded DNA binding"/>
    <property type="evidence" value="ECO:0007669"/>
    <property type="project" value="TreeGrafter"/>
</dbReference>
<keyword evidence="3" id="KW-1185">Reference proteome</keyword>
<evidence type="ECO:0000313" key="3">
    <source>
        <dbReference type="Proteomes" id="UP000789739"/>
    </source>
</evidence>
<dbReference type="Gene3D" id="3.40.50.1000">
    <property type="entry name" value="HAD superfamily/HAD-like"/>
    <property type="match status" value="1"/>
</dbReference>
<dbReference type="GO" id="GO:0046404">
    <property type="term" value="F:ATP-dependent polydeoxyribonucleotide 5'-hydroxyl-kinase activity"/>
    <property type="evidence" value="ECO:0007669"/>
    <property type="project" value="TreeGrafter"/>
</dbReference>
<dbReference type="Pfam" id="PF08645">
    <property type="entry name" value="PNK3P"/>
    <property type="match status" value="1"/>
</dbReference>
<dbReference type="InterPro" id="IPR006549">
    <property type="entry name" value="HAD-SF_hydro_IIIA"/>
</dbReference>
<evidence type="ECO:0000256" key="1">
    <source>
        <dbReference type="SAM" id="MobiDB-lite"/>
    </source>
</evidence>
<dbReference type="InterPro" id="IPR023214">
    <property type="entry name" value="HAD_sf"/>
</dbReference>
<name>A0A9N8Z500_9GLOM</name>